<organism evidence="1 2">
    <name type="scientific">Methanomethylophilus alvi</name>
    <dbReference type="NCBI Taxonomy" id="1291540"/>
    <lineage>
        <taxon>Archaea</taxon>
        <taxon>Methanobacteriati</taxon>
        <taxon>Thermoplasmatota</taxon>
        <taxon>Thermoplasmata</taxon>
        <taxon>Methanomassiliicoccales</taxon>
        <taxon>Methanomethylophilaceae</taxon>
        <taxon>Methanomethylophilus</taxon>
    </lineage>
</organism>
<dbReference type="InterPro" id="IPR005358">
    <property type="entry name" value="Puta_zinc/iron-chelating_dom"/>
</dbReference>
<evidence type="ECO:0000313" key="1">
    <source>
        <dbReference type="EMBL" id="AYQ55461.1"/>
    </source>
</evidence>
<dbReference type="Pfam" id="PF03692">
    <property type="entry name" value="CxxCxxCC"/>
    <property type="match status" value="1"/>
</dbReference>
<protein>
    <submittedName>
        <fullName evidence="1">Zinc/iron-chelating domain-containing protein</fullName>
    </submittedName>
</protein>
<dbReference type="Proteomes" id="UP000273278">
    <property type="component" value="Chromosome"/>
</dbReference>
<dbReference type="EMBL" id="CP017686">
    <property type="protein sequence ID" value="AYQ55461.1"/>
    <property type="molecule type" value="Genomic_DNA"/>
</dbReference>
<accession>A0A3G3II81</accession>
<dbReference type="AlphaFoldDB" id="A0A3G3II81"/>
<dbReference type="RefSeq" id="WP_400204531.1">
    <property type="nucleotide sequence ID" value="NZ_CAYARW010000002.1"/>
</dbReference>
<sequence>MSVADYEVDYSEVAGKKAECIDGCGMCCLCQPEVLPQERQFFRKNHPECLVRSRGPDQYFALALKKGRGSCVFLNECRRCQIYDHRTTYCKQFPYHLYVSDHVKVELDMSCRGLWTGKGVDALSEAKQMVAAADDRLKQAVKEASAVYREFYENARAAGVMADSSMLRMTVSEHLSDFTDLGFISKILSMAEVEAQVSISGAKRGEKYDLKDLNDAARETALESLSTDDPLSMPVYSAEDLSWNVFTVDKNKVEWMTVGDDGEFHHKGFADADEIEIKPLNDEGSKVLAEYLGILNGRDSFLGSVYYLIDANGYEDDLSNAYYGSLATAVLDIMWRAALLDRFFGTGFGARGIKEAIIFYDMDRLDAPAIGAFV</sequence>
<proteinExistence type="predicted"/>
<gene>
    <name evidence="1" type="ORF">BKD89_06585</name>
</gene>
<evidence type="ECO:0000313" key="2">
    <source>
        <dbReference type="Proteomes" id="UP000273278"/>
    </source>
</evidence>
<name>A0A3G3II81_9ARCH</name>
<reference evidence="1 2" key="1">
    <citation type="submission" date="2016-10" db="EMBL/GenBank/DDBJ databases">
        <title>Complete genome of the TMA-utilizing, human hosted archaeon Methanomethylophilus alvus Gen. nov, sp. nov., strain Mx-05, derived from a pure culture.</title>
        <authorList>
            <person name="Brugere J.-F."/>
            <person name="Ben Hania W."/>
            <person name="Chaudhary P.P."/>
            <person name="Gaci N."/>
            <person name="Borrel G."/>
            <person name="Cao Van Tuat L."/>
            <person name="Fardeau M.-L."/>
            <person name="Harris H.M.B."/>
            <person name="O'Toole P.W."/>
            <person name="Ollivier B."/>
        </authorList>
    </citation>
    <scope>NUCLEOTIDE SEQUENCE [LARGE SCALE GENOMIC DNA]</scope>
    <source>
        <strain evidence="1 2">Mx-05</strain>
    </source>
</reference>